<organism evidence="6 7">
    <name type="scientific">Luteococcus peritonei</name>
    <dbReference type="NCBI Taxonomy" id="88874"/>
    <lineage>
        <taxon>Bacteria</taxon>
        <taxon>Bacillati</taxon>
        <taxon>Actinomycetota</taxon>
        <taxon>Actinomycetes</taxon>
        <taxon>Propionibacteriales</taxon>
        <taxon>Propionibacteriaceae</taxon>
        <taxon>Luteococcus</taxon>
    </lineage>
</organism>
<feature type="signal peptide" evidence="5">
    <location>
        <begin position="1"/>
        <end position="29"/>
    </location>
</feature>
<dbReference type="RefSeq" id="WP_343873656.1">
    <property type="nucleotide sequence ID" value="NZ_BAAAIX010000019.1"/>
</dbReference>
<protein>
    <submittedName>
        <fullName evidence="6">Metal ABC transporter substrate-binding protein</fullName>
    </submittedName>
</protein>
<name>A0ABW4RW26_9ACTN</name>
<proteinExistence type="inferred from homology"/>
<reference evidence="7" key="1">
    <citation type="journal article" date="2019" name="Int. J. Syst. Evol. Microbiol.">
        <title>The Global Catalogue of Microorganisms (GCM) 10K type strain sequencing project: providing services to taxonomists for standard genome sequencing and annotation.</title>
        <authorList>
            <consortium name="The Broad Institute Genomics Platform"/>
            <consortium name="The Broad Institute Genome Sequencing Center for Infectious Disease"/>
            <person name="Wu L."/>
            <person name="Ma J."/>
        </authorList>
    </citation>
    <scope>NUCLEOTIDE SEQUENCE [LARGE SCALE GENOMIC DNA]</scope>
    <source>
        <strain evidence="7">CAIM 431</strain>
    </source>
</reference>
<evidence type="ECO:0000256" key="4">
    <source>
        <dbReference type="SAM" id="MobiDB-lite"/>
    </source>
</evidence>
<dbReference type="Pfam" id="PF01297">
    <property type="entry name" value="ZnuA"/>
    <property type="match status" value="1"/>
</dbReference>
<dbReference type="InterPro" id="IPR006127">
    <property type="entry name" value="ZnuA-like"/>
</dbReference>
<keyword evidence="3 5" id="KW-0732">Signal</keyword>
<dbReference type="Proteomes" id="UP001597326">
    <property type="component" value="Unassembled WGS sequence"/>
</dbReference>
<evidence type="ECO:0000256" key="1">
    <source>
        <dbReference type="ARBA" id="ARBA00011028"/>
    </source>
</evidence>
<evidence type="ECO:0000256" key="5">
    <source>
        <dbReference type="SAM" id="SignalP"/>
    </source>
</evidence>
<keyword evidence="7" id="KW-1185">Reference proteome</keyword>
<keyword evidence="2" id="KW-0813">Transport</keyword>
<evidence type="ECO:0000256" key="2">
    <source>
        <dbReference type="ARBA" id="ARBA00022448"/>
    </source>
</evidence>
<evidence type="ECO:0000256" key="3">
    <source>
        <dbReference type="ARBA" id="ARBA00022729"/>
    </source>
</evidence>
<sequence>MQTTSRRLLVAAAAGLLALAPACSSGSEAGSTKTSDDKLKIVTAFYPLQYAAQQVAGDKAEVTSLTQPGAEPHDLELTPKQIASLSDADVVVYQKGFQSTVDKAVEQAKPKHVVDVSTLVTMIPSTETEEEGHDHEAQAHASESADAHASESADAHASEEAEGHDHEHEHGGTDPHQWLDPKNMVSITQGIEKQLAEVDSADAEAYKSGAATAVKNLEALDNDFRAGLKNCQRKEFITSHAAFSYLAKEYGLTQIGISGLSPDDEPSPARVAEVQKLAKQHGVTTIFYETLVSPAQAKAIAGDLGLKTDVLDPLEGITKESRGSDYIAVQKANLKALQTANGCQ</sequence>
<dbReference type="SUPFAM" id="SSF53807">
    <property type="entry name" value="Helical backbone' metal receptor"/>
    <property type="match status" value="1"/>
</dbReference>
<comment type="caution">
    <text evidence="6">The sequence shown here is derived from an EMBL/GenBank/DDBJ whole genome shotgun (WGS) entry which is preliminary data.</text>
</comment>
<gene>
    <name evidence="6" type="ORF">ACFSCS_10130</name>
</gene>
<evidence type="ECO:0000313" key="6">
    <source>
        <dbReference type="EMBL" id="MFD1890532.1"/>
    </source>
</evidence>
<dbReference type="PANTHER" id="PTHR42953:SF3">
    <property type="entry name" value="HIGH-AFFINITY ZINC UPTAKE SYSTEM PROTEIN ZNUA"/>
    <property type="match status" value="1"/>
</dbReference>
<evidence type="ECO:0000313" key="7">
    <source>
        <dbReference type="Proteomes" id="UP001597326"/>
    </source>
</evidence>
<dbReference type="Gene3D" id="3.40.50.1980">
    <property type="entry name" value="Nitrogenase molybdenum iron protein domain"/>
    <property type="match status" value="2"/>
</dbReference>
<feature type="chain" id="PRO_5047108961" evidence="5">
    <location>
        <begin position="30"/>
        <end position="344"/>
    </location>
</feature>
<comment type="similarity">
    <text evidence="1">Belongs to the bacterial solute-binding protein 9 family.</text>
</comment>
<dbReference type="EMBL" id="JBHUFZ010000022">
    <property type="protein sequence ID" value="MFD1890532.1"/>
    <property type="molecule type" value="Genomic_DNA"/>
</dbReference>
<dbReference type="InterPro" id="IPR050492">
    <property type="entry name" value="Bact_metal-bind_prot9"/>
</dbReference>
<dbReference type="PANTHER" id="PTHR42953">
    <property type="entry name" value="HIGH-AFFINITY ZINC UPTAKE SYSTEM PROTEIN ZNUA-RELATED"/>
    <property type="match status" value="1"/>
</dbReference>
<feature type="compositionally biased region" description="Basic and acidic residues" evidence="4">
    <location>
        <begin position="132"/>
        <end position="179"/>
    </location>
</feature>
<feature type="region of interest" description="Disordered" evidence="4">
    <location>
        <begin position="126"/>
        <end position="180"/>
    </location>
</feature>
<accession>A0ABW4RW26</accession>